<dbReference type="Pfam" id="PF02737">
    <property type="entry name" value="3HCDH_N"/>
    <property type="match status" value="1"/>
</dbReference>
<feature type="domain" description="3-hydroxyacyl-CoA dehydrogenase NAD binding" evidence="4">
    <location>
        <begin position="7"/>
        <end position="183"/>
    </location>
</feature>
<gene>
    <name evidence="5" type="ORF">SAMN05216233_1176</name>
</gene>
<feature type="site" description="Important for catalytic activity" evidence="2">
    <location>
        <position position="142"/>
    </location>
</feature>
<dbReference type="PIRSF" id="PIRSF000105">
    <property type="entry name" value="HCDH"/>
    <property type="match status" value="1"/>
</dbReference>
<evidence type="ECO:0000313" key="6">
    <source>
        <dbReference type="Proteomes" id="UP000198870"/>
    </source>
</evidence>
<dbReference type="STRING" id="419481.SAMN05216233_1176"/>
<evidence type="ECO:0000256" key="1">
    <source>
        <dbReference type="ARBA" id="ARBA00023002"/>
    </source>
</evidence>
<name>A0A1G5I114_9BACT</name>
<dbReference type="AlphaFoldDB" id="A0A1G5I114"/>
<evidence type="ECO:0000256" key="2">
    <source>
        <dbReference type="PIRSR" id="PIRSR000105-1"/>
    </source>
</evidence>
<dbReference type="Pfam" id="PF00725">
    <property type="entry name" value="3HCDH"/>
    <property type="match status" value="1"/>
</dbReference>
<dbReference type="GO" id="GO:0016616">
    <property type="term" value="F:oxidoreductase activity, acting on the CH-OH group of donors, NAD or NADP as acceptor"/>
    <property type="evidence" value="ECO:0007669"/>
    <property type="project" value="InterPro"/>
</dbReference>
<feature type="domain" description="3-hydroxyacyl-CoA dehydrogenase C-terminal" evidence="3">
    <location>
        <begin position="188"/>
        <end position="285"/>
    </location>
</feature>
<dbReference type="EMBL" id="FMUX01000017">
    <property type="protein sequence ID" value="SCY69723.1"/>
    <property type="molecule type" value="Genomic_DNA"/>
</dbReference>
<dbReference type="InterPro" id="IPR006176">
    <property type="entry name" value="3-OHacyl-CoA_DH_NAD-bd"/>
</dbReference>
<proteinExistence type="predicted"/>
<dbReference type="NCBIfam" id="NF006143">
    <property type="entry name" value="PRK08293.1"/>
    <property type="match status" value="1"/>
</dbReference>
<keyword evidence="1" id="KW-0560">Oxidoreductase</keyword>
<organism evidence="5 6">
    <name type="scientific">Desulfoluna spongiiphila</name>
    <dbReference type="NCBI Taxonomy" id="419481"/>
    <lineage>
        <taxon>Bacteria</taxon>
        <taxon>Pseudomonadati</taxon>
        <taxon>Thermodesulfobacteriota</taxon>
        <taxon>Desulfobacteria</taxon>
        <taxon>Desulfobacterales</taxon>
        <taxon>Desulfolunaceae</taxon>
        <taxon>Desulfoluna</taxon>
    </lineage>
</organism>
<keyword evidence="6" id="KW-1185">Reference proteome</keyword>
<dbReference type="InterPro" id="IPR022694">
    <property type="entry name" value="3-OHacyl-CoA_DH"/>
</dbReference>
<dbReference type="PANTHER" id="PTHR48075">
    <property type="entry name" value="3-HYDROXYACYL-COA DEHYDROGENASE FAMILY PROTEIN"/>
    <property type="match status" value="1"/>
</dbReference>
<evidence type="ECO:0000259" key="4">
    <source>
        <dbReference type="Pfam" id="PF02737"/>
    </source>
</evidence>
<dbReference type="Gene3D" id="1.10.1040.10">
    <property type="entry name" value="N-(1-d-carboxylethyl)-l-norvaline Dehydrogenase, domain 2"/>
    <property type="match status" value="1"/>
</dbReference>
<dbReference type="Proteomes" id="UP000198870">
    <property type="component" value="Unassembled WGS sequence"/>
</dbReference>
<dbReference type="PANTHER" id="PTHR48075:SF5">
    <property type="entry name" value="3-HYDROXYBUTYRYL-COA DEHYDROGENASE"/>
    <property type="match status" value="1"/>
</dbReference>
<dbReference type="SUPFAM" id="SSF51735">
    <property type="entry name" value="NAD(P)-binding Rossmann-fold domains"/>
    <property type="match status" value="1"/>
</dbReference>
<evidence type="ECO:0000313" key="5">
    <source>
        <dbReference type="EMBL" id="SCY69723.1"/>
    </source>
</evidence>
<dbReference type="InterPro" id="IPR008927">
    <property type="entry name" value="6-PGluconate_DH-like_C_sf"/>
</dbReference>
<evidence type="ECO:0000259" key="3">
    <source>
        <dbReference type="Pfam" id="PF00725"/>
    </source>
</evidence>
<dbReference type="InterPro" id="IPR013328">
    <property type="entry name" value="6PGD_dom2"/>
</dbReference>
<dbReference type="OrthoDB" id="9775332at2"/>
<dbReference type="GO" id="GO:0070403">
    <property type="term" value="F:NAD+ binding"/>
    <property type="evidence" value="ECO:0007669"/>
    <property type="project" value="InterPro"/>
</dbReference>
<dbReference type="SUPFAM" id="SSF48179">
    <property type="entry name" value="6-phosphogluconate dehydrogenase C-terminal domain-like"/>
    <property type="match status" value="1"/>
</dbReference>
<sequence>MKKVERVLIVGAGTMGQQIGYQCAACGLDVILYDTSEGALGKALTTMKKIGKAMEAGGRVSPEAAEKAMARVRTTTDLAEAGKDADLVSESVPEDPKLKASVFASLNAICPEHTLFTTNTSTLVPSMIAGHTGRPDRFVALHFHDVRITNIVDIMPHPGTSEETLEAVREFVFQIEQYPIELKKEQNGYVFNTMLTQLFGSALTLASREVASVEDIDRAWMGIMKTAVGPFGMMDSIGLETIWKVTDYWAQVTKAPQGKRNGDFVKTYVDAGHLGVKTQKGFYNYPDPAFFSPDFMKGIK</sequence>
<protein>
    <submittedName>
        <fullName evidence="5">3-hydroxyacyl-CoA dehydrogenase</fullName>
    </submittedName>
</protein>
<dbReference type="InterPro" id="IPR036291">
    <property type="entry name" value="NAD(P)-bd_dom_sf"/>
</dbReference>
<dbReference type="Gene3D" id="3.40.50.720">
    <property type="entry name" value="NAD(P)-binding Rossmann-like Domain"/>
    <property type="match status" value="1"/>
</dbReference>
<dbReference type="GO" id="GO:0006631">
    <property type="term" value="P:fatty acid metabolic process"/>
    <property type="evidence" value="ECO:0007669"/>
    <property type="project" value="InterPro"/>
</dbReference>
<dbReference type="RefSeq" id="WP_092213138.1">
    <property type="nucleotide sequence ID" value="NZ_FMUX01000017.1"/>
</dbReference>
<accession>A0A1G5I114</accession>
<dbReference type="InterPro" id="IPR006108">
    <property type="entry name" value="3HC_DH_C"/>
</dbReference>
<reference evidence="5 6" key="1">
    <citation type="submission" date="2016-10" db="EMBL/GenBank/DDBJ databases">
        <authorList>
            <person name="de Groot N.N."/>
        </authorList>
    </citation>
    <scope>NUCLEOTIDE SEQUENCE [LARGE SCALE GENOMIC DNA]</scope>
    <source>
        <strain evidence="5 6">AA1</strain>
    </source>
</reference>